<dbReference type="AlphaFoldDB" id="A0A1E5G5E4"/>
<evidence type="ECO:0000256" key="1">
    <source>
        <dbReference type="HAMAP-Rule" id="MF_00991"/>
    </source>
</evidence>
<dbReference type="InterPro" id="IPR035994">
    <property type="entry name" value="Nucleoside_phosphorylase_sf"/>
</dbReference>
<dbReference type="NCBIfam" id="TIGR03664">
    <property type="entry name" value="fut_nucase"/>
    <property type="match status" value="1"/>
</dbReference>
<dbReference type="GO" id="GO:0009116">
    <property type="term" value="P:nucleoside metabolic process"/>
    <property type="evidence" value="ECO:0007669"/>
    <property type="project" value="InterPro"/>
</dbReference>
<reference evidence="4 5" key="1">
    <citation type="submission" date="2016-09" db="EMBL/GenBank/DDBJ databases">
        <title>Draft genome sequence for the type strain of Desulfuribacillus alkaliarsenatis AHT28, an obligately anaerobic, sulfidogenic bacterium isolated from Russian soda lake sediments.</title>
        <authorList>
            <person name="Abin C.A."/>
            <person name="Hollibaugh J.T."/>
        </authorList>
    </citation>
    <scope>NUCLEOTIDE SEQUENCE [LARGE SCALE GENOMIC DNA]</scope>
    <source>
        <strain evidence="4 5">AHT28</strain>
    </source>
</reference>
<evidence type="ECO:0000256" key="2">
    <source>
        <dbReference type="NCBIfam" id="TIGR03664"/>
    </source>
</evidence>
<dbReference type="UniPathway" id="UPA00079"/>
<organism evidence="4 5">
    <name type="scientific">Desulfuribacillus alkaliarsenatis</name>
    <dbReference type="NCBI Taxonomy" id="766136"/>
    <lineage>
        <taxon>Bacteria</taxon>
        <taxon>Bacillati</taxon>
        <taxon>Bacillota</taxon>
        <taxon>Desulfuribacillia</taxon>
        <taxon>Desulfuribacillales</taxon>
        <taxon>Desulfuribacillaceae</taxon>
        <taxon>Desulfuribacillus</taxon>
    </lineage>
</organism>
<dbReference type="GO" id="GO:0008782">
    <property type="term" value="F:adenosylhomocysteine nucleosidase activity"/>
    <property type="evidence" value="ECO:0007669"/>
    <property type="project" value="TreeGrafter"/>
</dbReference>
<dbReference type="InterPro" id="IPR019963">
    <property type="entry name" value="FL_hydrolase_MqnB"/>
</dbReference>
<comment type="catalytic activity">
    <reaction evidence="1">
        <text>futalosine + H2O = dehypoxanthine futalosine + hypoxanthine</text>
        <dbReference type="Rhea" id="RHEA:25904"/>
        <dbReference type="ChEBI" id="CHEBI:15377"/>
        <dbReference type="ChEBI" id="CHEBI:17368"/>
        <dbReference type="ChEBI" id="CHEBI:58863"/>
        <dbReference type="ChEBI" id="CHEBI:58864"/>
        <dbReference type="EC" id="3.2.2.26"/>
    </reaction>
</comment>
<dbReference type="GO" id="GO:0005829">
    <property type="term" value="C:cytosol"/>
    <property type="evidence" value="ECO:0007669"/>
    <property type="project" value="TreeGrafter"/>
</dbReference>
<feature type="domain" description="Nucleoside phosphorylase" evidence="3">
    <location>
        <begin position="47"/>
        <end position="229"/>
    </location>
</feature>
<protein>
    <recommendedName>
        <fullName evidence="1 2">Futalosine hydrolase</fullName>
        <shortName evidence="1">FL hydrolase</shortName>
        <ecNumber evidence="1 2">3.2.2.26</ecNumber>
    </recommendedName>
    <alternativeName>
        <fullName evidence="1">Futalosine nucleosidase</fullName>
    </alternativeName>
    <alternativeName>
        <fullName evidence="1">Menaquinone biosynthetic enzyme MqnB</fullName>
    </alternativeName>
</protein>
<comment type="similarity">
    <text evidence="1">Belongs to the PNP/UDP phosphorylase family. Futalosine hydrolase subfamily.</text>
</comment>
<dbReference type="OrthoDB" id="9788270at2"/>
<sequence length="231" mass="24241">MDYDSLEHDSHISIDNSKLGRFLIVTSVAAEKEAIMKGLKADNRFDVIAAGVGPTIAAANTATALAEKNYQLVINSGIGGGFVGKVELESIVLASEVIAADLGAEAAEGFKSLEELNLGTTRIATDVKYTELVFEGLKARKAPVYTGPIITLSTVTGTASTAATLLERTPGVLAEAMEGYGVAIAAKLKGLPVIEIRSISNAVGPRDRGNWKINEALKRLEEVGSVLTEVL</sequence>
<dbReference type="EMBL" id="MIJE01000001">
    <property type="protein sequence ID" value="OEF98386.1"/>
    <property type="molecule type" value="Genomic_DNA"/>
</dbReference>
<dbReference type="STRING" id="766136.BHF68_01530"/>
<name>A0A1E5G5E4_9FIRM</name>
<dbReference type="GO" id="GO:0019284">
    <property type="term" value="P:L-methionine salvage from S-adenosylmethionine"/>
    <property type="evidence" value="ECO:0007669"/>
    <property type="project" value="TreeGrafter"/>
</dbReference>
<dbReference type="PANTHER" id="PTHR46832">
    <property type="entry name" value="5'-METHYLTHIOADENOSINE/S-ADENOSYLHOMOCYSTEINE NUCLEOSIDASE"/>
    <property type="match status" value="1"/>
</dbReference>
<comment type="caution">
    <text evidence="4">The sequence shown here is derived from an EMBL/GenBank/DDBJ whole genome shotgun (WGS) entry which is preliminary data.</text>
</comment>
<comment type="pathway">
    <text evidence="1">Quinol/quinone metabolism; menaquinone biosynthesis.</text>
</comment>
<accession>A0A1E5G5E4</accession>
<keyword evidence="5" id="KW-1185">Reference proteome</keyword>
<evidence type="ECO:0000259" key="3">
    <source>
        <dbReference type="Pfam" id="PF01048"/>
    </source>
</evidence>
<dbReference type="SUPFAM" id="SSF53167">
    <property type="entry name" value="Purine and uridine phosphorylases"/>
    <property type="match status" value="1"/>
</dbReference>
<evidence type="ECO:0000313" key="5">
    <source>
        <dbReference type="Proteomes" id="UP000094296"/>
    </source>
</evidence>
<dbReference type="GO" id="GO:0009234">
    <property type="term" value="P:menaquinone biosynthetic process"/>
    <property type="evidence" value="ECO:0007669"/>
    <property type="project" value="UniProtKB-UniRule"/>
</dbReference>
<dbReference type="PANTHER" id="PTHR46832:SF2">
    <property type="entry name" value="FUTALOSINE HYDROLASE"/>
    <property type="match status" value="1"/>
</dbReference>
<evidence type="ECO:0000313" key="4">
    <source>
        <dbReference type="EMBL" id="OEF98386.1"/>
    </source>
</evidence>
<dbReference type="CDD" id="cd17766">
    <property type="entry name" value="futalosine_nucleosidase_MqnB"/>
    <property type="match status" value="1"/>
</dbReference>
<dbReference type="GO" id="GO:0008930">
    <property type="term" value="F:methylthioadenosine nucleosidase activity"/>
    <property type="evidence" value="ECO:0007669"/>
    <property type="project" value="TreeGrafter"/>
</dbReference>
<keyword evidence="1 4" id="KW-0378">Hydrolase</keyword>
<dbReference type="RefSeq" id="WP_069641878.1">
    <property type="nucleotide sequence ID" value="NZ_MIJE01000001.1"/>
</dbReference>
<dbReference type="HAMAP" id="MF_00991">
    <property type="entry name" value="MqnB"/>
    <property type="match status" value="1"/>
</dbReference>
<proteinExistence type="inferred from homology"/>
<dbReference type="Gene3D" id="3.40.50.1580">
    <property type="entry name" value="Nucleoside phosphorylase domain"/>
    <property type="match status" value="1"/>
</dbReference>
<dbReference type="Pfam" id="PF01048">
    <property type="entry name" value="PNP_UDP_1"/>
    <property type="match status" value="1"/>
</dbReference>
<dbReference type="InterPro" id="IPR000845">
    <property type="entry name" value="Nucleoside_phosphorylase_d"/>
</dbReference>
<keyword evidence="1" id="KW-0474">Menaquinone biosynthesis</keyword>
<gene>
    <name evidence="1" type="primary">mqnB</name>
    <name evidence="4" type="ORF">BHF68_01530</name>
</gene>
<dbReference type="EC" id="3.2.2.26" evidence="1 2"/>
<dbReference type="NCBIfam" id="NF006087">
    <property type="entry name" value="PRK08236.1"/>
    <property type="match status" value="1"/>
</dbReference>
<comment type="function">
    <text evidence="1">Catalyzes the hydrolysis of futalosine (FL) to dehypoxanthine futalosine (DHFL) and hypoxanthine, a step in the biosynthesis of menaquinone (MK, vitamin K2).</text>
</comment>
<dbReference type="Proteomes" id="UP000094296">
    <property type="component" value="Unassembled WGS sequence"/>
</dbReference>